<dbReference type="AlphaFoldDB" id="A0A1M6PYD9"/>
<dbReference type="STRING" id="1120989.SAMN02745227_01597"/>
<comment type="catalytic activity">
    <reaction evidence="4">
        <text>L-aspartyl-tRNA(Asn) + L-glutamine + ATP + H2O = L-asparaginyl-tRNA(Asn) + L-glutamate + ADP + phosphate + 2 H(+)</text>
        <dbReference type="Rhea" id="RHEA:14513"/>
        <dbReference type="Rhea" id="RHEA-COMP:9674"/>
        <dbReference type="Rhea" id="RHEA-COMP:9677"/>
        <dbReference type="ChEBI" id="CHEBI:15377"/>
        <dbReference type="ChEBI" id="CHEBI:15378"/>
        <dbReference type="ChEBI" id="CHEBI:29985"/>
        <dbReference type="ChEBI" id="CHEBI:30616"/>
        <dbReference type="ChEBI" id="CHEBI:43474"/>
        <dbReference type="ChEBI" id="CHEBI:58359"/>
        <dbReference type="ChEBI" id="CHEBI:78515"/>
        <dbReference type="ChEBI" id="CHEBI:78516"/>
        <dbReference type="ChEBI" id="CHEBI:456216"/>
    </reaction>
</comment>
<evidence type="ECO:0000313" key="7">
    <source>
        <dbReference type="Proteomes" id="UP000243547"/>
    </source>
</evidence>
<evidence type="ECO:0000256" key="4">
    <source>
        <dbReference type="ARBA" id="ARBA00047380"/>
    </source>
</evidence>
<accession>A0A1M6PYD9</accession>
<proteinExistence type="inferred from homology"/>
<dbReference type="Proteomes" id="UP000243547">
    <property type="component" value="Unassembled WGS sequence"/>
</dbReference>
<dbReference type="GO" id="GO:0016740">
    <property type="term" value="F:transferase activity"/>
    <property type="evidence" value="ECO:0007669"/>
    <property type="project" value="UniProtKB-KW"/>
</dbReference>
<dbReference type="Pfam" id="PF02686">
    <property type="entry name" value="GatC"/>
    <property type="match status" value="1"/>
</dbReference>
<evidence type="ECO:0000313" key="6">
    <source>
        <dbReference type="EMBL" id="SHK12921.1"/>
    </source>
</evidence>
<evidence type="ECO:0000256" key="3">
    <source>
        <dbReference type="ARBA" id="ARBA00024799"/>
    </source>
</evidence>
<dbReference type="GO" id="GO:0006450">
    <property type="term" value="P:regulation of translational fidelity"/>
    <property type="evidence" value="ECO:0007669"/>
    <property type="project" value="InterPro"/>
</dbReference>
<comment type="function">
    <text evidence="3">Allows the formation of correctly charged Asn-tRNA(Asn) or Gln-tRNA(Gln) through the transamidation of misacylated Asp-tRNA(Asn) or Glu-tRNA(Gln) in organisms which lack either or both of asparaginyl-tRNA or glutaminyl-tRNA synthetases. The reaction takes place in the presence of glutamine and ATP through an activated phospho-Asp-tRNA(Asn) or phospho-Glu-tRNA(Gln).</text>
</comment>
<comment type="catalytic activity">
    <reaction evidence="5">
        <text>L-glutamyl-tRNA(Gln) + L-glutamine + ATP + H2O = L-glutaminyl-tRNA(Gln) + L-glutamate + ADP + phosphate + H(+)</text>
        <dbReference type="Rhea" id="RHEA:17521"/>
        <dbReference type="Rhea" id="RHEA-COMP:9681"/>
        <dbReference type="Rhea" id="RHEA-COMP:9684"/>
        <dbReference type="ChEBI" id="CHEBI:15377"/>
        <dbReference type="ChEBI" id="CHEBI:15378"/>
        <dbReference type="ChEBI" id="CHEBI:29985"/>
        <dbReference type="ChEBI" id="CHEBI:30616"/>
        <dbReference type="ChEBI" id="CHEBI:43474"/>
        <dbReference type="ChEBI" id="CHEBI:58359"/>
        <dbReference type="ChEBI" id="CHEBI:78520"/>
        <dbReference type="ChEBI" id="CHEBI:78521"/>
        <dbReference type="ChEBI" id="CHEBI:456216"/>
    </reaction>
</comment>
<protein>
    <submittedName>
        <fullName evidence="6">Aspartyl/glutamyl-tRNA(Asn/Gln) amidotransferase, C subunit</fullName>
    </submittedName>
</protein>
<evidence type="ECO:0000256" key="1">
    <source>
        <dbReference type="ARBA" id="ARBA00010757"/>
    </source>
</evidence>
<dbReference type="EMBL" id="FRAI01000017">
    <property type="protein sequence ID" value="SHK12921.1"/>
    <property type="molecule type" value="Genomic_DNA"/>
</dbReference>
<comment type="subunit">
    <text evidence="2">Heterotrimer of A, B and C subunits.</text>
</comment>
<dbReference type="SUPFAM" id="SSF141000">
    <property type="entry name" value="Glu-tRNAGln amidotransferase C subunit"/>
    <property type="match status" value="1"/>
</dbReference>
<keyword evidence="6" id="KW-0808">Transferase</keyword>
<dbReference type="OrthoDB" id="9813938at2"/>
<comment type="similarity">
    <text evidence="1">Belongs to the GatC family.</text>
</comment>
<evidence type="ECO:0000256" key="5">
    <source>
        <dbReference type="ARBA" id="ARBA00047913"/>
    </source>
</evidence>
<dbReference type="InterPro" id="IPR036113">
    <property type="entry name" value="Asp/Glu-ADT_sf_sub_c"/>
</dbReference>
<keyword evidence="7" id="KW-1185">Reference proteome</keyword>
<dbReference type="RefSeq" id="WP_072907743.1">
    <property type="nucleotide sequence ID" value="NZ_FRAI01000017.1"/>
</dbReference>
<organism evidence="6 7">
    <name type="scientific">Anaerobranca californiensis DSM 14826</name>
    <dbReference type="NCBI Taxonomy" id="1120989"/>
    <lineage>
        <taxon>Bacteria</taxon>
        <taxon>Bacillati</taxon>
        <taxon>Bacillota</taxon>
        <taxon>Clostridia</taxon>
        <taxon>Eubacteriales</taxon>
        <taxon>Proteinivoracaceae</taxon>
        <taxon>Anaerobranca</taxon>
    </lineage>
</organism>
<dbReference type="InterPro" id="IPR003837">
    <property type="entry name" value="GatC"/>
</dbReference>
<reference evidence="7" key="1">
    <citation type="submission" date="2016-11" db="EMBL/GenBank/DDBJ databases">
        <authorList>
            <person name="Varghese N."/>
            <person name="Submissions S."/>
        </authorList>
    </citation>
    <scope>NUCLEOTIDE SEQUENCE [LARGE SCALE GENOMIC DNA]</scope>
    <source>
        <strain evidence="7">DSM 14826</strain>
    </source>
</reference>
<name>A0A1M6PYD9_9FIRM</name>
<gene>
    <name evidence="6" type="ORF">SAMN02745227_01597</name>
</gene>
<sequence>MARKLITSLTLQETKELAKVCKFNFNDEELIQIQNKINNILIEVKKLLELELKEEENYNTSNNCLRKDVNGKSLSIEEVFANTKNRDGDYFIYR</sequence>
<evidence type="ECO:0000256" key="2">
    <source>
        <dbReference type="ARBA" id="ARBA00011123"/>
    </source>
</evidence>